<proteinExistence type="predicted"/>
<dbReference type="Proteomes" id="UP000248536">
    <property type="component" value="Chromosome"/>
</dbReference>
<dbReference type="AlphaFoldDB" id="A0A2Z4LQA2"/>
<evidence type="ECO:0000313" key="2">
    <source>
        <dbReference type="Proteomes" id="UP000248536"/>
    </source>
</evidence>
<dbReference type="NCBIfam" id="NF047658">
    <property type="entry name" value="HYC_CC_PP"/>
    <property type="match status" value="1"/>
</dbReference>
<keyword evidence="2" id="KW-1185">Reference proteome</keyword>
<reference evidence="1 2" key="1">
    <citation type="submission" date="2018-06" db="EMBL/GenBank/DDBJ databases">
        <title>Spongiibacterium sp. HME9304 Genome sequencing and assembly.</title>
        <authorList>
            <person name="Kang H."/>
            <person name="Kim H."/>
            <person name="Joh K."/>
        </authorList>
    </citation>
    <scope>NUCLEOTIDE SEQUENCE [LARGE SCALE GENOMIC DNA]</scope>
    <source>
        <strain evidence="1 2">HME9304</strain>
    </source>
</reference>
<dbReference type="Pfam" id="PF26622">
    <property type="entry name" value="DUF8199"/>
    <property type="match status" value="1"/>
</dbReference>
<dbReference type="KEGG" id="spon:HME9304_00985"/>
<evidence type="ECO:0000313" key="1">
    <source>
        <dbReference type="EMBL" id="AWX43986.1"/>
    </source>
</evidence>
<name>A0A2Z4LQA2_9FLAO</name>
<gene>
    <name evidence="1" type="ORF">HME9304_00985</name>
</gene>
<dbReference type="InterPro" id="IPR058512">
    <property type="entry name" value="DUF8199"/>
</dbReference>
<sequence>MGRVMDISFFVHADDCGMEQAMAATGDDTMDNGCCDDESFTLSGQDNLKLSWDDLEIVSQVFLATFVTSYFDLFVPVEKLPIPHEKYPPPNLVKDIHILDQVFLI</sequence>
<accession>A0A2Z4LQA2</accession>
<organism evidence="1 2">
    <name type="scientific">Flagellimonas maritima</name>
    <dbReference type="NCBI Taxonomy" id="1383885"/>
    <lineage>
        <taxon>Bacteria</taxon>
        <taxon>Pseudomonadati</taxon>
        <taxon>Bacteroidota</taxon>
        <taxon>Flavobacteriia</taxon>
        <taxon>Flavobacteriales</taxon>
        <taxon>Flavobacteriaceae</taxon>
        <taxon>Flagellimonas</taxon>
    </lineage>
</organism>
<dbReference type="InterPro" id="IPR058060">
    <property type="entry name" value="HYC_CC_PP"/>
</dbReference>
<dbReference type="OrthoDB" id="1493875at2"/>
<dbReference type="EMBL" id="CP030104">
    <property type="protein sequence ID" value="AWX43986.1"/>
    <property type="molecule type" value="Genomic_DNA"/>
</dbReference>
<protein>
    <submittedName>
        <fullName evidence="1">Uncharacterized protein</fullName>
    </submittedName>
</protein>